<gene>
    <name evidence="2" type="ORF">JQS43_17510</name>
</gene>
<accession>A0A895YHS6</accession>
<protein>
    <submittedName>
        <fullName evidence="2">GNAT family N-acetyltransferase</fullName>
    </submittedName>
</protein>
<dbReference type="Pfam" id="PF13302">
    <property type="entry name" value="Acetyltransf_3"/>
    <property type="match status" value="1"/>
</dbReference>
<feature type="domain" description="N-acetyltransferase" evidence="1">
    <location>
        <begin position="1"/>
        <end position="74"/>
    </location>
</feature>
<dbReference type="RefSeq" id="WP_420847711.1">
    <property type="nucleotide sequence ID" value="NZ_CP070499.1"/>
</dbReference>
<evidence type="ECO:0000313" key="3">
    <source>
        <dbReference type="Proteomes" id="UP000662857"/>
    </source>
</evidence>
<dbReference type="Proteomes" id="UP000662857">
    <property type="component" value="Chromosome"/>
</dbReference>
<dbReference type="KEGG" id="nhy:JQS43_17510"/>
<dbReference type="GO" id="GO:0016747">
    <property type="term" value="F:acyltransferase activity, transferring groups other than amino-acyl groups"/>
    <property type="evidence" value="ECO:0007669"/>
    <property type="project" value="InterPro"/>
</dbReference>
<dbReference type="AlphaFoldDB" id="A0A895YHS6"/>
<dbReference type="PROSITE" id="PS51186">
    <property type="entry name" value="GNAT"/>
    <property type="match status" value="1"/>
</dbReference>
<name>A0A895YHS6_9ACTN</name>
<evidence type="ECO:0000313" key="2">
    <source>
        <dbReference type="EMBL" id="QSB17397.1"/>
    </source>
</evidence>
<keyword evidence="3" id="KW-1185">Reference proteome</keyword>
<evidence type="ECO:0000259" key="1">
    <source>
        <dbReference type="PROSITE" id="PS51186"/>
    </source>
</evidence>
<dbReference type="EMBL" id="CP070499">
    <property type="protein sequence ID" value="QSB17397.1"/>
    <property type="molecule type" value="Genomic_DNA"/>
</dbReference>
<sequence>MAAAARGRGLALRALRLVCQLSFDQLGLDQLRLWTHADNVASRRVAERAGFHRDPERDQRKQLKRAVWETVGYALGSPRRQEK</sequence>
<dbReference type="SUPFAM" id="SSF55729">
    <property type="entry name" value="Acyl-CoA N-acyltransferases (Nat)"/>
    <property type="match status" value="1"/>
</dbReference>
<dbReference type="InterPro" id="IPR016181">
    <property type="entry name" value="Acyl_CoA_acyltransferase"/>
</dbReference>
<proteinExistence type="predicted"/>
<dbReference type="Gene3D" id="3.40.630.30">
    <property type="match status" value="1"/>
</dbReference>
<organism evidence="2 3">
    <name type="scientific">Natronosporangium hydrolyticum</name>
    <dbReference type="NCBI Taxonomy" id="2811111"/>
    <lineage>
        <taxon>Bacteria</taxon>
        <taxon>Bacillati</taxon>
        <taxon>Actinomycetota</taxon>
        <taxon>Actinomycetes</taxon>
        <taxon>Micromonosporales</taxon>
        <taxon>Micromonosporaceae</taxon>
        <taxon>Natronosporangium</taxon>
    </lineage>
</organism>
<reference evidence="2" key="1">
    <citation type="submission" date="2021-02" db="EMBL/GenBank/DDBJ databases">
        <title>Natrosporangium hydrolyticum gen. nov., sp. nov, a haloalkaliphilic actinobacterium from a soda solonchak soil.</title>
        <authorList>
            <person name="Sorokin D.Y."/>
            <person name="Khijniak T.V."/>
            <person name="Zakharycheva A.P."/>
            <person name="Boueva O.V."/>
            <person name="Ariskina E.V."/>
            <person name="Hahnke R.L."/>
            <person name="Bunk B."/>
            <person name="Sproer C."/>
            <person name="Schumann P."/>
            <person name="Evtushenko L.I."/>
            <person name="Kublanov I.V."/>
        </authorList>
    </citation>
    <scope>NUCLEOTIDE SEQUENCE</scope>
    <source>
        <strain evidence="2">DSM 106523</strain>
    </source>
</reference>
<dbReference type="InterPro" id="IPR000182">
    <property type="entry name" value="GNAT_dom"/>
</dbReference>